<feature type="transmembrane region" description="Helical" evidence="8">
    <location>
        <begin position="281"/>
        <end position="303"/>
    </location>
</feature>
<protein>
    <recommendedName>
        <fullName evidence="9">Major facilitator superfamily (MFS) profile domain-containing protein</fullName>
    </recommendedName>
</protein>
<feature type="transmembrane region" description="Helical" evidence="8">
    <location>
        <begin position="375"/>
        <end position="395"/>
    </location>
</feature>
<accession>A0A6J4IJ05</accession>
<feature type="transmembrane region" description="Helical" evidence="8">
    <location>
        <begin position="64"/>
        <end position="85"/>
    </location>
</feature>
<evidence type="ECO:0000256" key="5">
    <source>
        <dbReference type="ARBA" id="ARBA00022989"/>
    </source>
</evidence>
<dbReference type="EMBL" id="CADCSZ010000151">
    <property type="protein sequence ID" value="CAA9253494.1"/>
    <property type="molecule type" value="Genomic_DNA"/>
</dbReference>
<dbReference type="AlphaFoldDB" id="A0A6J4IJ05"/>
<dbReference type="Gene3D" id="1.20.1250.20">
    <property type="entry name" value="MFS general substrate transporter like domains"/>
    <property type="match status" value="2"/>
</dbReference>
<proteinExistence type="predicted"/>
<dbReference type="InterPro" id="IPR011701">
    <property type="entry name" value="MFS"/>
</dbReference>
<feature type="region of interest" description="Disordered" evidence="7">
    <location>
        <begin position="1"/>
        <end position="46"/>
    </location>
</feature>
<evidence type="ECO:0000259" key="9">
    <source>
        <dbReference type="PROSITE" id="PS50850"/>
    </source>
</evidence>
<evidence type="ECO:0000256" key="4">
    <source>
        <dbReference type="ARBA" id="ARBA00022692"/>
    </source>
</evidence>
<dbReference type="InterPro" id="IPR020846">
    <property type="entry name" value="MFS_dom"/>
</dbReference>
<dbReference type="SUPFAM" id="SSF103473">
    <property type="entry name" value="MFS general substrate transporter"/>
    <property type="match status" value="1"/>
</dbReference>
<evidence type="ECO:0000256" key="7">
    <source>
        <dbReference type="SAM" id="MobiDB-lite"/>
    </source>
</evidence>
<feature type="domain" description="Major facilitator superfamily (MFS) profile" evidence="9">
    <location>
        <begin position="277"/>
        <end position="488"/>
    </location>
</feature>
<feature type="transmembrane region" description="Helical" evidence="8">
    <location>
        <begin position="318"/>
        <end position="337"/>
    </location>
</feature>
<organism evidence="10">
    <name type="scientific">uncultured Acidimicrobiales bacterium</name>
    <dbReference type="NCBI Taxonomy" id="310071"/>
    <lineage>
        <taxon>Bacteria</taxon>
        <taxon>Bacillati</taxon>
        <taxon>Actinomycetota</taxon>
        <taxon>Acidimicrobiia</taxon>
        <taxon>Acidimicrobiales</taxon>
        <taxon>environmental samples</taxon>
    </lineage>
</organism>
<dbReference type="GO" id="GO:0022857">
    <property type="term" value="F:transmembrane transporter activity"/>
    <property type="evidence" value="ECO:0007669"/>
    <property type="project" value="InterPro"/>
</dbReference>
<keyword evidence="4 8" id="KW-0812">Transmembrane</keyword>
<evidence type="ECO:0000256" key="1">
    <source>
        <dbReference type="ARBA" id="ARBA00004651"/>
    </source>
</evidence>
<dbReference type="Pfam" id="PF07690">
    <property type="entry name" value="MFS_1"/>
    <property type="match status" value="1"/>
</dbReference>
<dbReference type="PANTHER" id="PTHR43266">
    <property type="entry name" value="MACROLIDE-EFFLUX PROTEIN"/>
    <property type="match status" value="1"/>
</dbReference>
<evidence type="ECO:0000256" key="8">
    <source>
        <dbReference type="SAM" id="Phobius"/>
    </source>
</evidence>
<evidence type="ECO:0000256" key="2">
    <source>
        <dbReference type="ARBA" id="ARBA00022448"/>
    </source>
</evidence>
<gene>
    <name evidence="10" type="ORF">AVDCRST_MAG76-2405</name>
</gene>
<feature type="transmembrane region" description="Helical" evidence="8">
    <location>
        <begin position="407"/>
        <end position="430"/>
    </location>
</feature>
<dbReference type="PROSITE" id="PS50850">
    <property type="entry name" value="MFS"/>
    <property type="match status" value="1"/>
</dbReference>
<dbReference type="CDD" id="cd06173">
    <property type="entry name" value="MFS_MefA_like"/>
    <property type="match status" value="1"/>
</dbReference>
<evidence type="ECO:0000256" key="3">
    <source>
        <dbReference type="ARBA" id="ARBA00022475"/>
    </source>
</evidence>
<dbReference type="InterPro" id="IPR036259">
    <property type="entry name" value="MFS_trans_sf"/>
</dbReference>
<keyword evidence="3" id="KW-1003">Cell membrane</keyword>
<keyword evidence="6 8" id="KW-0472">Membrane</keyword>
<dbReference type="GO" id="GO:0005886">
    <property type="term" value="C:plasma membrane"/>
    <property type="evidence" value="ECO:0007669"/>
    <property type="project" value="UniProtKB-SubCell"/>
</dbReference>
<evidence type="ECO:0000313" key="10">
    <source>
        <dbReference type="EMBL" id="CAA9253494.1"/>
    </source>
</evidence>
<dbReference type="PANTHER" id="PTHR43266:SF2">
    <property type="entry name" value="MAJOR FACILITATOR SUPERFAMILY (MFS) PROFILE DOMAIN-CONTAINING PROTEIN"/>
    <property type="match status" value="1"/>
</dbReference>
<feature type="transmembrane region" description="Helical" evidence="8">
    <location>
        <begin position="186"/>
        <end position="208"/>
    </location>
</feature>
<keyword evidence="5 8" id="KW-1133">Transmembrane helix</keyword>
<feature type="transmembrane region" description="Helical" evidence="8">
    <location>
        <begin position="97"/>
        <end position="117"/>
    </location>
</feature>
<keyword evidence="2" id="KW-0813">Transport</keyword>
<sequence length="488" mass="51147">MADPARLAEGTPAEDRGPSDAPTEDMALPGRSLAGAGRTRAPQLDGTDRGSVTRLFGSRLYFRLWLAQFASSLGDWIGFVAITALSNRIAGTNGVALVLSARLVPGFFLGSLGGLLADRLDRKKVMVACDVGRAVVVGLLPFVHNLPLLFLANLVLEALTLLWSPAKEATVPNLVREEQLPKVNSLGLAAAYGTFPLGAGLFTALAAVAAYLGRFDALSVLKVNQENLAIWTDTLTFLVSALLISTLAIPRRDQPARTGKVDLGQGLRDVREGWRFIGHNAVVRSVMVALSCGLVGGGMVVPLGPDFARDVLGGGPRAFGALITAMGVGVAMGVIGVSSVQKHLRPERVFVQAVFLAGVGLVAAASMWALTPSMLFVGLLGVGAGAVYVFGFSLIQTHTEDALRGRIFSALYAAVRLCLLLSFVLGPLLASLLDRLSSGLLDGRVGLGGWEVSLPGSRLTLWLAGTIIVAAGLVARRSLRADADRVRS</sequence>
<name>A0A6J4IJ05_9ACTN</name>
<feature type="transmembrane region" description="Helical" evidence="8">
    <location>
        <begin position="228"/>
        <end position="249"/>
    </location>
</feature>
<evidence type="ECO:0000256" key="6">
    <source>
        <dbReference type="ARBA" id="ARBA00023136"/>
    </source>
</evidence>
<feature type="transmembrane region" description="Helical" evidence="8">
    <location>
        <begin position="459"/>
        <end position="479"/>
    </location>
</feature>
<comment type="subcellular location">
    <subcellularLocation>
        <location evidence="1">Cell membrane</location>
        <topology evidence="1">Multi-pass membrane protein</topology>
    </subcellularLocation>
</comment>
<reference evidence="10" key="1">
    <citation type="submission" date="2020-02" db="EMBL/GenBank/DDBJ databases">
        <authorList>
            <person name="Meier V. D."/>
        </authorList>
    </citation>
    <scope>NUCLEOTIDE SEQUENCE</scope>
    <source>
        <strain evidence="10">AVDCRST_MAG76</strain>
    </source>
</reference>
<feature type="transmembrane region" description="Helical" evidence="8">
    <location>
        <begin position="349"/>
        <end position="369"/>
    </location>
</feature>